<reference evidence="3" key="1">
    <citation type="journal article" date="2019" name="Int. J. Syst. Evol. Microbiol.">
        <title>The Global Catalogue of Microorganisms (GCM) 10K type strain sequencing project: providing services to taxonomists for standard genome sequencing and annotation.</title>
        <authorList>
            <consortium name="The Broad Institute Genomics Platform"/>
            <consortium name="The Broad Institute Genome Sequencing Center for Infectious Disease"/>
            <person name="Wu L."/>
            <person name="Ma J."/>
        </authorList>
    </citation>
    <scope>NUCLEOTIDE SEQUENCE [LARGE SCALE GENOMIC DNA]</scope>
    <source>
        <strain evidence="3">CCUG 39402</strain>
    </source>
</reference>
<gene>
    <name evidence="2" type="ORF">ACFQND_16770</name>
</gene>
<keyword evidence="2" id="KW-0540">Nuclease</keyword>
<dbReference type="CDD" id="cd00085">
    <property type="entry name" value="HNHc"/>
    <property type="match status" value="1"/>
</dbReference>
<dbReference type="GO" id="GO:0004519">
    <property type="term" value="F:endonuclease activity"/>
    <property type="evidence" value="ECO:0007669"/>
    <property type="project" value="UniProtKB-KW"/>
</dbReference>
<dbReference type="Proteomes" id="UP001596270">
    <property type="component" value="Unassembled WGS sequence"/>
</dbReference>
<dbReference type="RefSeq" id="WP_371439166.1">
    <property type="nucleotide sequence ID" value="NZ_JBHSRS010000080.1"/>
</dbReference>
<keyword evidence="2" id="KW-0378">Hydrolase</keyword>
<sequence length="117" mass="13151">MTQKIAKARLRAYNRQGGLCHYCGKPMILAGGGAGICDKAVPRDFLRRMACTAEHLIAKRDGGTNAFTNIVAACRFCNSTRHARKTPLPPEKYKQLVLKRLRGGHWHPHQIQCHFQN</sequence>
<dbReference type="Gene3D" id="1.10.30.50">
    <property type="match status" value="1"/>
</dbReference>
<feature type="domain" description="HNH" evidence="1">
    <location>
        <begin position="20"/>
        <end position="84"/>
    </location>
</feature>
<accession>A0ABW1U1E2</accession>
<organism evidence="2 3">
    <name type="scientific">Polaromonas aquatica</name>
    <dbReference type="NCBI Taxonomy" id="332657"/>
    <lineage>
        <taxon>Bacteria</taxon>
        <taxon>Pseudomonadati</taxon>
        <taxon>Pseudomonadota</taxon>
        <taxon>Betaproteobacteria</taxon>
        <taxon>Burkholderiales</taxon>
        <taxon>Comamonadaceae</taxon>
        <taxon>Polaromonas</taxon>
    </lineage>
</organism>
<protein>
    <submittedName>
        <fullName evidence="2">HNH endonuclease</fullName>
    </submittedName>
</protein>
<dbReference type="EMBL" id="JBHSRS010000080">
    <property type="protein sequence ID" value="MFC6282877.1"/>
    <property type="molecule type" value="Genomic_DNA"/>
</dbReference>
<evidence type="ECO:0000313" key="3">
    <source>
        <dbReference type="Proteomes" id="UP001596270"/>
    </source>
</evidence>
<dbReference type="InterPro" id="IPR002711">
    <property type="entry name" value="HNH"/>
</dbReference>
<keyword evidence="3" id="KW-1185">Reference proteome</keyword>
<proteinExistence type="predicted"/>
<dbReference type="Pfam" id="PF01844">
    <property type="entry name" value="HNH"/>
    <property type="match status" value="1"/>
</dbReference>
<evidence type="ECO:0000313" key="2">
    <source>
        <dbReference type="EMBL" id="MFC6282877.1"/>
    </source>
</evidence>
<keyword evidence="2" id="KW-0255">Endonuclease</keyword>
<evidence type="ECO:0000259" key="1">
    <source>
        <dbReference type="Pfam" id="PF01844"/>
    </source>
</evidence>
<dbReference type="InterPro" id="IPR003615">
    <property type="entry name" value="HNH_nuc"/>
</dbReference>
<name>A0ABW1U1E2_9BURK</name>
<comment type="caution">
    <text evidence="2">The sequence shown here is derived from an EMBL/GenBank/DDBJ whole genome shotgun (WGS) entry which is preliminary data.</text>
</comment>